<evidence type="ECO:0000313" key="1">
    <source>
        <dbReference type="EMBL" id="QIX01830.1"/>
    </source>
</evidence>
<accession>A0A6H0Y5E9</accession>
<protein>
    <submittedName>
        <fullName evidence="1">Uncharacterized protein</fullName>
    </submittedName>
</protein>
<name>A0A6H0Y5E9_9PEZI</name>
<gene>
    <name evidence="1" type="ORF">AMS68_007347</name>
</gene>
<dbReference type="OrthoDB" id="2306919at2759"/>
<dbReference type="EMBL" id="CP051143">
    <property type="protein sequence ID" value="QIX01830.1"/>
    <property type="molecule type" value="Genomic_DNA"/>
</dbReference>
<dbReference type="AlphaFoldDB" id="A0A6H0Y5E9"/>
<keyword evidence="2" id="KW-1185">Reference proteome</keyword>
<reference evidence="1 2" key="1">
    <citation type="journal article" date="2016" name="Sci. Rep.">
        <title>Peltaster fructicola genome reveals evolution from an invasive phytopathogen to an ectophytic parasite.</title>
        <authorList>
            <person name="Xu C."/>
            <person name="Chen H."/>
            <person name="Gleason M.L."/>
            <person name="Xu J.R."/>
            <person name="Liu H."/>
            <person name="Zhang R."/>
            <person name="Sun G."/>
        </authorList>
    </citation>
    <scope>NUCLEOTIDE SEQUENCE [LARGE SCALE GENOMIC DNA]</scope>
    <source>
        <strain evidence="1 2">LNHT1506</strain>
    </source>
</reference>
<sequence length="208" mass="23361">MSTAAIYTGASNNAQSTTTSTFEGVYHRLIKDRPFPVLPNASPYPHDRSASHEIAELHVHPVLEALLHILNNDLPGAHFLCRHVETGLSEAMYTHGILHRIEGDYRNAEAWYGDVAESDCFKQVWPGGLDAATGFIREIEKLRKQKVGDLSKLQAESKREIEVMLTWCQTKFGTDKVADATKIWVPKPEKTKEMADKMLVGGEGWRQF</sequence>
<proteinExistence type="predicted"/>
<organism evidence="1 2">
    <name type="scientific">Peltaster fructicola</name>
    <dbReference type="NCBI Taxonomy" id="286661"/>
    <lineage>
        <taxon>Eukaryota</taxon>
        <taxon>Fungi</taxon>
        <taxon>Dikarya</taxon>
        <taxon>Ascomycota</taxon>
        <taxon>Pezizomycotina</taxon>
        <taxon>Dothideomycetes</taxon>
        <taxon>Dothideomycetes incertae sedis</taxon>
        <taxon>Peltaster</taxon>
    </lineage>
</organism>
<dbReference type="Proteomes" id="UP000503462">
    <property type="component" value="Chromosome 5"/>
</dbReference>
<evidence type="ECO:0000313" key="2">
    <source>
        <dbReference type="Proteomes" id="UP000503462"/>
    </source>
</evidence>